<feature type="compositionally biased region" description="Low complexity" evidence="2">
    <location>
        <begin position="56"/>
        <end position="71"/>
    </location>
</feature>
<dbReference type="InterPro" id="IPR000504">
    <property type="entry name" value="RRM_dom"/>
</dbReference>
<feature type="chain" id="PRO_5025443295" description="RRM domain-containing protein" evidence="3">
    <location>
        <begin position="28"/>
        <end position="247"/>
    </location>
</feature>
<dbReference type="PROSITE" id="PS50102">
    <property type="entry name" value="RRM"/>
    <property type="match status" value="1"/>
</dbReference>
<reference evidence="5 6" key="1">
    <citation type="journal article" date="2019" name="Genome Biol. Evol.">
        <title>The Rhododendron genome and chromosomal organization provide insight into shared whole-genome duplications across the heath family (Ericaceae).</title>
        <authorList>
            <person name="Soza V.L."/>
            <person name="Lindsley D."/>
            <person name="Waalkes A."/>
            <person name="Ramage E."/>
            <person name="Patwardhan R.P."/>
            <person name="Burton J.N."/>
            <person name="Adey A."/>
            <person name="Kumar A."/>
            <person name="Qiu R."/>
            <person name="Shendure J."/>
            <person name="Hall B."/>
        </authorList>
    </citation>
    <scope>NUCLEOTIDE SEQUENCE [LARGE SCALE GENOMIC DNA]</scope>
    <source>
        <strain evidence="5">RSF 1966-606</strain>
    </source>
</reference>
<evidence type="ECO:0000256" key="2">
    <source>
        <dbReference type="SAM" id="MobiDB-lite"/>
    </source>
</evidence>
<evidence type="ECO:0000256" key="3">
    <source>
        <dbReference type="SAM" id="SignalP"/>
    </source>
</evidence>
<proteinExistence type="predicted"/>
<dbReference type="EMBL" id="QEFC01003073">
    <property type="protein sequence ID" value="KAE9450271.1"/>
    <property type="molecule type" value="Genomic_DNA"/>
</dbReference>
<keyword evidence="1" id="KW-0694">RNA-binding</keyword>
<accession>A0A6A4L3G2</accession>
<dbReference type="SMART" id="SM00360">
    <property type="entry name" value="RRM"/>
    <property type="match status" value="1"/>
</dbReference>
<dbReference type="GO" id="GO:0003723">
    <property type="term" value="F:RNA binding"/>
    <property type="evidence" value="ECO:0007669"/>
    <property type="project" value="UniProtKB-UniRule"/>
</dbReference>
<dbReference type="AlphaFoldDB" id="A0A6A4L3G2"/>
<dbReference type="InterPro" id="IPR050441">
    <property type="entry name" value="RBM"/>
</dbReference>
<name>A0A6A4L3G2_9ERIC</name>
<protein>
    <recommendedName>
        <fullName evidence="4">RRM domain-containing protein</fullName>
    </recommendedName>
</protein>
<keyword evidence="6" id="KW-1185">Reference proteome</keyword>
<feature type="signal peptide" evidence="3">
    <location>
        <begin position="1"/>
        <end position="27"/>
    </location>
</feature>
<comment type="caution">
    <text evidence="5">The sequence shown here is derived from an EMBL/GenBank/DDBJ whole genome shotgun (WGS) entry which is preliminary data.</text>
</comment>
<dbReference type="Pfam" id="PF00076">
    <property type="entry name" value="RRM_1"/>
    <property type="match status" value="1"/>
</dbReference>
<dbReference type="Proteomes" id="UP000428333">
    <property type="component" value="Linkage Group LG11"/>
</dbReference>
<evidence type="ECO:0000313" key="6">
    <source>
        <dbReference type="Proteomes" id="UP000428333"/>
    </source>
</evidence>
<dbReference type="InterPro" id="IPR035979">
    <property type="entry name" value="RBD_domain_sf"/>
</dbReference>
<keyword evidence="3" id="KW-0732">Signal</keyword>
<dbReference type="PANTHER" id="PTHR48034">
    <property type="entry name" value="TRANSFORMER-2 SEX-DETERMINING PROTEIN-RELATED"/>
    <property type="match status" value="1"/>
</dbReference>
<dbReference type="CDD" id="cd00590">
    <property type="entry name" value="RRM_SF"/>
    <property type="match status" value="1"/>
</dbReference>
<organism evidence="5 6">
    <name type="scientific">Rhododendron williamsianum</name>
    <dbReference type="NCBI Taxonomy" id="262921"/>
    <lineage>
        <taxon>Eukaryota</taxon>
        <taxon>Viridiplantae</taxon>
        <taxon>Streptophyta</taxon>
        <taxon>Embryophyta</taxon>
        <taxon>Tracheophyta</taxon>
        <taxon>Spermatophyta</taxon>
        <taxon>Magnoliopsida</taxon>
        <taxon>eudicotyledons</taxon>
        <taxon>Gunneridae</taxon>
        <taxon>Pentapetalae</taxon>
        <taxon>asterids</taxon>
        <taxon>Ericales</taxon>
        <taxon>Ericaceae</taxon>
        <taxon>Ericoideae</taxon>
        <taxon>Rhodoreae</taxon>
        <taxon>Rhododendron</taxon>
    </lineage>
</organism>
<dbReference type="InterPro" id="IPR012677">
    <property type="entry name" value="Nucleotide-bd_a/b_plait_sf"/>
</dbReference>
<sequence length="247" mass="26293">MGSWGGVGGRGGPWVGRLILLAKGILGLLPLLPLNLDPGQGQGQGQGQGPDPDPDPGQGQREGPGPEVEGGSQKENLKIISPGKGRLVSFPDVKSGLCFCEATLCVLLLEMWSMVLTTCSDTCCHYGIINLMVSSCFLVVEPRTRASRGFAFITMETLEDANRCVKRLHQSVLDGRCITVERAIVVTVVDPVEDAMTMTIGGLQGAHHIEAVVITLPGVRLMVEGQEGRDRIPLMVAQKGTILVVRS</sequence>
<evidence type="ECO:0000313" key="5">
    <source>
        <dbReference type="EMBL" id="KAE9450271.1"/>
    </source>
</evidence>
<dbReference type="OrthoDB" id="6159137at2759"/>
<feature type="domain" description="RRM" evidence="4">
    <location>
        <begin position="133"/>
        <end position="185"/>
    </location>
</feature>
<dbReference type="SUPFAM" id="SSF54928">
    <property type="entry name" value="RNA-binding domain, RBD"/>
    <property type="match status" value="1"/>
</dbReference>
<evidence type="ECO:0000259" key="4">
    <source>
        <dbReference type="PROSITE" id="PS50102"/>
    </source>
</evidence>
<dbReference type="Gene3D" id="3.30.70.330">
    <property type="match status" value="1"/>
</dbReference>
<gene>
    <name evidence="5" type="ORF">C3L33_17826</name>
</gene>
<evidence type="ECO:0000256" key="1">
    <source>
        <dbReference type="PROSITE-ProRule" id="PRU00176"/>
    </source>
</evidence>
<feature type="non-terminal residue" evidence="5">
    <location>
        <position position="1"/>
    </location>
</feature>
<feature type="region of interest" description="Disordered" evidence="2">
    <location>
        <begin position="37"/>
        <end position="75"/>
    </location>
</feature>